<evidence type="ECO:0000256" key="9">
    <source>
        <dbReference type="ARBA" id="ARBA00022801"/>
    </source>
</evidence>
<dbReference type="SUPFAM" id="SSF55486">
    <property type="entry name" value="Metalloproteases ('zincins'), catalytic domain"/>
    <property type="match status" value="1"/>
</dbReference>
<dbReference type="EC" id="3.4.24.36" evidence="5 19"/>
<keyword evidence="21" id="KW-1185">Reference proteome</keyword>
<dbReference type="FunFam" id="3.10.170.20:FF:000005">
    <property type="entry name" value="MSP-A1 surface protease homolog"/>
    <property type="match status" value="1"/>
</dbReference>
<feature type="active site" evidence="17">
    <location>
        <position position="267"/>
    </location>
</feature>
<keyword evidence="10 18" id="KW-0862">Zinc</keyword>
<feature type="binding site" evidence="18">
    <location>
        <position position="270"/>
    </location>
    <ligand>
        <name>Zn(2+)</name>
        <dbReference type="ChEBI" id="CHEBI:29105"/>
        <note>catalytic</note>
    </ligand>
</feature>
<dbReference type="PRINTS" id="PR00782">
    <property type="entry name" value="LSHMANOLYSIN"/>
</dbReference>
<evidence type="ECO:0000256" key="6">
    <source>
        <dbReference type="ARBA" id="ARBA00022670"/>
    </source>
</evidence>
<gene>
    <name evidence="20" type="ORF">LtaPh_1006801</name>
</gene>
<dbReference type="GO" id="GO:0007155">
    <property type="term" value="P:cell adhesion"/>
    <property type="evidence" value="ECO:0007669"/>
    <property type="project" value="UniProtKB-KW"/>
</dbReference>
<feature type="binding site" evidence="18">
    <location>
        <position position="266"/>
    </location>
    <ligand>
        <name>Zn(2+)</name>
        <dbReference type="ChEBI" id="CHEBI:29105"/>
        <note>catalytic</note>
    </ligand>
</feature>
<evidence type="ECO:0000256" key="4">
    <source>
        <dbReference type="ARBA" id="ARBA00005860"/>
    </source>
</evidence>
<reference evidence="20" key="1">
    <citation type="submission" date="2019-11" db="EMBL/GenBank/DDBJ databases">
        <title>Leishmania tarentolae CDS.</title>
        <authorList>
            <person name="Goto Y."/>
            <person name="Yamagishi J."/>
        </authorList>
    </citation>
    <scope>NUCLEOTIDE SEQUENCE [LARGE SCALE GENOMIC DNA]</scope>
    <source>
        <strain evidence="20">Parrot Tar II</strain>
    </source>
</reference>
<dbReference type="GO" id="GO:0005737">
    <property type="term" value="C:cytoplasm"/>
    <property type="evidence" value="ECO:0007669"/>
    <property type="project" value="TreeGrafter"/>
</dbReference>
<evidence type="ECO:0000313" key="21">
    <source>
        <dbReference type="Proteomes" id="UP000419144"/>
    </source>
</evidence>
<keyword evidence="15" id="KW-1015">Disulfide bond</keyword>
<evidence type="ECO:0000256" key="11">
    <source>
        <dbReference type="ARBA" id="ARBA00022889"/>
    </source>
</evidence>
<evidence type="ECO:0000256" key="7">
    <source>
        <dbReference type="ARBA" id="ARBA00022723"/>
    </source>
</evidence>
<evidence type="ECO:0000256" key="5">
    <source>
        <dbReference type="ARBA" id="ARBA00012397"/>
    </source>
</evidence>
<comment type="similarity">
    <text evidence="4 19">Belongs to the peptidase M8 family.</text>
</comment>
<dbReference type="Gene3D" id="2.10.55.10">
    <property type="entry name" value="Leishmanolysin domain 3"/>
    <property type="match status" value="1"/>
</dbReference>
<keyword evidence="6 19" id="KW-0645">Protease</keyword>
<evidence type="ECO:0000256" key="3">
    <source>
        <dbReference type="ARBA" id="ARBA00004370"/>
    </source>
</evidence>
<dbReference type="GO" id="GO:0046872">
    <property type="term" value="F:metal ion binding"/>
    <property type="evidence" value="ECO:0007669"/>
    <property type="project" value="UniProtKB-KW"/>
</dbReference>
<dbReference type="Gene3D" id="2.30.34.10">
    <property type="entry name" value="Leishmanolysin domain 4"/>
    <property type="match status" value="1"/>
</dbReference>
<dbReference type="GO" id="GO:0016020">
    <property type="term" value="C:membrane"/>
    <property type="evidence" value="ECO:0007669"/>
    <property type="project" value="UniProtKB-SubCell"/>
</dbReference>
<accession>A0A640KAP0</accession>
<evidence type="ECO:0000256" key="8">
    <source>
        <dbReference type="ARBA" id="ARBA00022729"/>
    </source>
</evidence>
<comment type="caution">
    <text evidence="20">The sequence shown here is derived from an EMBL/GenBank/DDBJ whole genome shotgun (WGS) entry which is preliminary data.</text>
</comment>
<comment type="catalytic activity">
    <reaction evidence="1 19">
        <text>Preference for hydrophobic residues at P1 and P1' and basic residues at P2' and P3'. A model nonapeptide is cleaved at -Ala-Tyr-|-Leu-Lys-Lys-.</text>
        <dbReference type="EC" id="3.4.24.36"/>
    </reaction>
</comment>
<keyword evidence="11" id="KW-0130">Cell adhesion</keyword>
<evidence type="ECO:0000256" key="16">
    <source>
        <dbReference type="ARBA" id="ARBA00023180"/>
    </source>
</evidence>
<evidence type="ECO:0000256" key="19">
    <source>
        <dbReference type="RuleBase" id="RU366077"/>
    </source>
</evidence>
<evidence type="ECO:0000256" key="10">
    <source>
        <dbReference type="ARBA" id="ARBA00022833"/>
    </source>
</evidence>
<keyword evidence="12 18" id="KW-0482">Metalloprotease</keyword>
<dbReference type="VEuPathDB" id="TriTrypDB:LtaPh_1006801"/>
<dbReference type="Pfam" id="PF01457">
    <property type="entry name" value="Peptidase_M8"/>
    <property type="match status" value="1"/>
</dbReference>
<keyword evidence="8" id="KW-0732">Signal</keyword>
<dbReference type="GO" id="GO:0004222">
    <property type="term" value="F:metalloendopeptidase activity"/>
    <property type="evidence" value="ECO:0007669"/>
    <property type="project" value="UniProtKB-UniRule"/>
</dbReference>
<evidence type="ECO:0000313" key="20">
    <source>
        <dbReference type="EMBL" id="GET86472.1"/>
    </source>
</evidence>
<name>A0A640KAP0_LEITA</name>
<dbReference type="FunFam" id="3.90.132.10:FF:000001">
    <property type="entry name" value="leishmanolysin-like peptidase isoform X2"/>
    <property type="match status" value="1"/>
</dbReference>
<proteinExistence type="inferred from homology"/>
<evidence type="ECO:0000256" key="2">
    <source>
        <dbReference type="ARBA" id="ARBA00003364"/>
    </source>
</evidence>
<feature type="binding site" evidence="18">
    <location>
        <position position="336"/>
    </location>
    <ligand>
        <name>Zn(2+)</name>
        <dbReference type="ChEBI" id="CHEBI:29105"/>
        <note>catalytic</note>
    </ligand>
</feature>
<dbReference type="Proteomes" id="UP000419144">
    <property type="component" value="Unassembled WGS sequence"/>
</dbReference>
<keyword evidence="16" id="KW-0325">Glycoprotein</keyword>
<keyword evidence="14" id="KW-0865">Zymogen</keyword>
<protein>
    <recommendedName>
        <fullName evidence="5 19">Leishmanolysin</fullName>
        <ecNumber evidence="5 19">3.4.24.36</ecNumber>
    </recommendedName>
</protein>
<dbReference type="AlphaFoldDB" id="A0A640KAP0"/>
<dbReference type="Gene3D" id="3.10.170.20">
    <property type="match status" value="1"/>
</dbReference>
<dbReference type="PANTHER" id="PTHR10942:SF0">
    <property type="entry name" value="LEISHMANOLYSIN-LIKE PEPTIDASE"/>
    <property type="match status" value="1"/>
</dbReference>
<evidence type="ECO:0000256" key="18">
    <source>
        <dbReference type="PIRSR" id="PIRSR601577-2"/>
    </source>
</evidence>
<evidence type="ECO:0000256" key="14">
    <source>
        <dbReference type="ARBA" id="ARBA00023145"/>
    </source>
</evidence>
<organism evidence="20 21">
    <name type="scientific">Leishmania tarentolae</name>
    <name type="common">Sauroleishmania tarentolae</name>
    <dbReference type="NCBI Taxonomy" id="5689"/>
    <lineage>
        <taxon>Eukaryota</taxon>
        <taxon>Discoba</taxon>
        <taxon>Euglenozoa</taxon>
        <taxon>Kinetoplastea</taxon>
        <taxon>Metakinetoplastina</taxon>
        <taxon>Trypanosomatida</taxon>
        <taxon>Trypanosomatidae</taxon>
        <taxon>Leishmaniinae</taxon>
        <taxon>Leishmania</taxon>
        <taxon>lizard Leishmania</taxon>
    </lineage>
</organism>
<evidence type="ECO:0000256" key="12">
    <source>
        <dbReference type="ARBA" id="ARBA00023049"/>
    </source>
</evidence>
<comment type="subcellular location">
    <subcellularLocation>
        <location evidence="3">Membrane</location>
    </subcellularLocation>
</comment>
<sequence>MSVDSSSTHRRRSVAARLVRLAAASAAAAVAVGSVAAWAHGGAVQHRCIHDIVQEQVLDAVAERRMHPSMISSLGLPYVSVGATTNRRSVQYTKGSFTLPVVSRANEWDTLRIAVSTEDLTDPAYHCARVGQNVSTHDDGFATCTAKDILTDEKRDILVNYLLPQALQLHTERLKVRQVQGRLRVTDMLGELCGSFKVPQAHITEGFRNTDFVLYVASVPSEPGVLSWAKVCQVFPDGRPAVGVVNIPAAIILSPNDEFVRRIAAHEVAHALGFSRKFFQAAGILNRVPNVRGKPFKVPVINSSTVVAKAREQYGCNTLQYLEMEDQGGATASVSHIKMRNAKDELMAPASGAGYYTALTMAIFQDLGFYQADFSKAEVMPWGKDAGCAFLSEKCMEKNITKWPTMFCNIDQAVGCTSERYNIGGCLLQAYGDLPAYLRYFSDPVLAGPSKYMDMCPVVEAYQNGNCMQNASEAGERLSAFNVFSDAARCIDGDFRPKAAESEAMPYGGLCANVRCDTATRTYSVQVRGSSRYVSCTPGLRVELSNVSDAFQEGGYITCPPYVEVCQGNVQAVEASGNAAPGHSDPRAYWLLAAGAPAHSPLAL</sequence>
<evidence type="ECO:0000256" key="15">
    <source>
        <dbReference type="ARBA" id="ARBA00023157"/>
    </source>
</evidence>
<keyword evidence="7 18" id="KW-0479">Metal-binding</keyword>
<dbReference type="InterPro" id="IPR001577">
    <property type="entry name" value="Peptidase_M8"/>
</dbReference>
<dbReference type="Gene3D" id="3.90.132.10">
    <property type="entry name" value="Leishmanolysin , domain 2"/>
    <property type="match status" value="1"/>
</dbReference>
<keyword evidence="13" id="KW-0472">Membrane</keyword>
<evidence type="ECO:0000256" key="17">
    <source>
        <dbReference type="PIRSR" id="PIRSR601577-1"/>
    </source>
</evidence>
<evidence type="ECO:0000256" key="13">
    <source>
        <dbReference type="ARBA" id="ARBA00023136"/>
    </source>
</evidence>
<comment type="cofactor">
    <cofactor evidence="18 19">
        <name>Zn(2+)</name>
        <dbReference type="ChEBI" id="CHEBI:29105"/>
    </cofactor>
    <text evidence="18 19">Binds 1 zinc ion per subunit.</text>
</comment>
<dbReference type="EMBL" id="BLBS01000011">
    <property type="protein sequence ID" value="GET86472.1"/>
    <property type="molecule type" value="Genomic_DNA"/>
</dbReference>
<comment type="function">
    <text evidence="2">Has an integral role during the infection of macrophages in the mammalian host.</text>
</comment>
<keyword evidence="9 19" id="KW-0378">Hydrolase</keyword>
<evidence type="ECO:0000256" key="1">
    <source>
        <dbReference type="ARBA" id="ARBA00001249"/>
    </source>
</evidence>
<dbReference type="GO" id="GO:0006508">
    <property type="term" value="P:proteolysis"/>
    <property type="evidence" value="ECO:0007669"/>
    <property type="project" value="UniProtKB-KW"/>
</dbReference>
<dbReference type="OrthoDB" id="265814at2759"/>
<dbReference type="PANTHER" id="PTHR10942">
    <property type="entry name" value="LEISHMANOLYSIN-LIKE PEPTIDASE"/>
    <property type="match status" value="1"/>
</dbReference>